<evidence type="ECO:0000256" key="7">
    <source>
        <dbReference type="HAMAP-Rule" id="MF_01615"/>
    </source>
</evidence>
<evidence type="ECO:0000313" key="9">
    <source>
        <dbReference type="Proteomes" id="UP001212803"/>
    </source>
</evidence>
<keyword evidence="9" id="KW-1185">Reference proteome</keyword>
<comment type="pathway">
    <text evidence="7">Cofactor biosynthesis; pyridoxal 5'-phosphate biosynthesis.</text>
</comment>
<gene>
    <name evidence="7 8" type="primary">pdxT</name>
    <name evidence="8" type="ORF">O0235_07485</name>
</gene>
<accession>A0ABY7MC80</accession>
<comment type="function">
    <text evidence="7">Catalyzes the hydrolysis of glutamine to glutamate and ammonia as part of the biosynthesis of pyridoxal 5'-phosphate. The resulting ammonia molecule is channeled to the active site of PdxS.</text>
</comment>
<dbReference type="Pfam" id="PF01174">
    <property type="entry name" value="SNO"/>
    <property type="match status" value="1"/>
</dbReference>
<dbReference type="PROSITE" id="PS51130">
    <property type="entry name" value="PDXT_SNO_2"/>
    <property type="match status" value="1"/>
</dbReference>
<dbReference type="Gene3D" id="3.40.50.880">
    <property type="match status" value="1"/>
</dbReference>
<dbReference type="InterPro" id="IPR002161">
    <property type="entry name" value="PdxT/SNO"/>
</dbReference>
<feature type="binding site" evidence="7">
    <location>
        <begin position="56"/>
        <end position="58"/>
    </location>
    <ligand>
        <name>L-glutamine</name>
        <dbReference type="ChEBI" id="CHEBI:58359"/>
    </ligand>
</feature>
<reference evidence="8 9" key="1">
    <citation type="journal article" date="2023" name="ISME J.">
        <title>Thermophilic Dehalococcoidia with unusual traits shed light on an unexpected past.</title>
        <authorList>
            <person name="Palmer M."/>
            <person name="Covington J.K."/>
            <person name="Zhou E.M."/>
            <person name="Thomas S.C."/>
            <person name="Habib N."/>
            <person name="Seymour C.O."/>
            <person name="Lai D."/>
            <person name="Johnston J."/>
            <person name="Hashimi A."/>
            <person name="Jiao J.Y."/>
            <person name="Muok A.R."/>
            <person name="Liu L."/>
            <person name="Xian W.D."/>
            <person name="Zhi X.Y."/>
            <person name="Li M.M."/>
            <person name="Silva L.P."/>
            <person name="Bowen B.P."/>
            <person name="Louie K."/>
            <person name="Briegel A."/>
            <person name="Pett-Ridge J."/>
            <person name="Weber P.K."/>
            <person name="Tocheva E.I."/>
            <person name="Woyke T."/>
            <person name="Northen T.R."/>
            <person name="Mayali X."/>
            <person name="Li W.J."/>
            <person name="Hedlund B.P."/>
        </authorList>
    </citation>
    <scope>NUCLEOTIDE SEQUENCE [LARGE SCALE GENOMIC DNA]</scope>
    <source>
        <strain evidence="8 9">YIM 72310</strain>
    </source>
</reference>
<feature type="active site" description="Nucleophile" evidence="7">
    <location>
        <position position="88"/>
    </location>
</feature>
<evidence type="ECO:0000256" key="5">
    <source>
        <dbReference type="ARBA" id="ARBA00023239"/>
    </source>
</evidence>
<dbReference type="PANTHER" id="PTHR31559">
    <property type="entry name" value="PYRIDOXAL 5'-PHOSPHATE SYNTHASE SUBUNIT SNO"/>
    <property type="match status" value="1"/>
</dbReference>
<evidence type="ECO:0000256" key="6">
    <source>
        <dbReference type="ARBA" id="ARBA00049534"/>
    </source>
</evidence>
<evidence type="ECO:0000256" key="3">
    <source>
        <dbReference type="ARBA" id="ARBA00022898"/>
    </source>
</evidence>
<feature type="binding site" evidence="7">
    <location>
        <position position="115"/>
    </location>
    <ligand>
        <name>L-glutamine</name>
        <dbReference type="ChEBI" id="CHEBI:58359"/>
    </ligand>
</feature>
<dbReference type="CDD" id="cd01749">
    <property type="entry name" value="GATase1_PB"/>
    <property type="match status" value="1"/>
</dbReference>
<comment type="catalytic activity">
    <reaction evidence="7">
        <text>aldehydo-D-ribose 5-phosphate + D-glyceraldehyde 3-phosphate + L-glutamine = pyridoxal 5'-phosphate + L-glutamate + phosphate + 3 H2O + H(+)</text>
        <dbReference type="Rhea" id="RHEA:31507"/>
        <dbReference type="ChEBI" id="CHEBI:15377"/>
        <dbReference type="ChEBI" id="CHEBI:15378"/>
        <dbReference type="ChEBI" id="CHEBI:29985"/>
        <dbReference type="ChEBI" id="CHEBI:43474"/>
        <dbReference type="ChEBI" id="CHEBI:58273"/>
        <dbReference type="ChEBI" id="CHEBI:58359"/>
        <dbReference type="ChEBI" id="CHEBI:59776"/>
        <dbReference type="ChEBI" id="CHEBI:597326"/>
        <dbReference type="EC" id="4.3.3.6"/>
    </reaction>
</comment>
<comment type="catalytic activity">
    <reaction evidence="6 7">
        <text>L-glutamine + H2O = L-glutamate + NH4(+)</text>
        <dbReference type="Rhea" id="RHEA:15889"/>
        <dbReference type="ChEBI" id="CHEBI:15377"/>
        <dbReference type="ChEBI" id="CHEBI:28938"/>
        <dbReference type="ChEBI" id="CHEBI:29985"/>
        <dbReference type="ChEBI" id="CHEBI:58359"/>
        <dbReference type="EC" id="3.5.1.2"/>
    </reaction>
</comment>
<feature type="binding site" evidence="7">
    <location>
        <begin position="144"/>
        <end position="145"/>
    </location>
    <ligand>
        <name>L-glutamine</name>
        <dbReference type="ChEBI" id="CHEBI:58359"/>
    </ligand>
</feature>
<dbReference type="EMBL" id="CP115149">
    <property type="protein sequence ID" value="WBL37408.1"/>
    <property type="molecule type" value="Genomic_DNA"/>
</dbReference>
<sequence length="205" mass="22204">MTVSPRSSAPRTVGVLALQGDFREHREMLEGMGHRAIEVRKPAQLEGLDALIIPGGESTTIARLILSNGFQEPLRAFCASGRPTWGTCAGAILLAKEVDRLDRPGIETMHIRVRRNAFGRQVDSFEEDLAIEGLEGGPFRAVFIRAPVIERVDPPARAIARLADGTVVAARQGNLLATSFHPELTHDTRLHAYFLTIGAPPGAAK</sequence>
<dbReference type="PANTHER" id="PTHR31559:SF0">
    <property type="entry name" value="PYRIDOXAL 5'-PHOSPHATE SYNTHASE SUBUNIT SNO1-RELATED"/>
    <property type="match status" value="1"/>
</dbReference>
<evidence type="ECO:0000313" key="8">
    <source>
        <dbReference type="EMBL" id="WBL37408.1"/>
    </source>
</evidence>
<feature type="active site" description="Charge relay system" evidence="7">
    <location>
        <position position="183"/>
    </location>
</feature>
<dbReference type="InterPro" id="IPR029062">
    <property type="entry name" value="Class_I_gatase-like"/>
</dbReference>
<feature type="active site" description="Charge relay system" evidence="7">
    <location>
        <position position="181"/>
    </location>
</feature>
<name>A0ABY7MC80_9CHLR</name>
<dbReference type="PROSITE" id="PS51273">
    <property type="entry name" value="GATASE_TYPE_1"/>
    <property type="match status" value="1"/>
</dbReference>
<dbReference type="InterPro" id="IPR021196">
    <property type="entry name" value="PdxT/SNO_CS"/>
</dbReference>
<dbReference type="GO" id="GO:0036381">
    <property type="term" value="F:pyridoxal 5'-phosphate synthase (glutamine hydrolysing) activity"/>
    <property type="evidence" value="ECO:0007669"/>
    <property type="project" value="UniProtKB-EC"/>
</dbReference>
<dbReference type="NCBIfam" id="TIGR03800">
    <property type="entry name" value="PLP_synth_Pdx2"/>
    <property type="match status" value="1"/>
</dbReference>
<keyword evidence="5 7" id="KW-0456">Lyase</keyword>
<dbReference type="EC" id="4.3.3.6" evidence="7"/>
<dbReference type="PIRSF" id="PIRSF005639">
    <property type="entry name" value="Glut_amidoT_SNO"/>
    <property type="match status" value="1"/>
</dbReference>
<dbReference type="EC" id="3.5.1.2" evidence="7"/>
<evidence type="ECO:0000256" key="1">
    <source>
        <dbReference type="ARBA" id="ARBA00008345"/>
    </source>
</evidence>
<keyword evidence="2 7" id="KW-0378">Hydrolase</keyword>
<proteinExistence type="inferred from homology"/>
<evidence type="ECO:0000256" key="2">
    <source>
        <dbReference type="ARBA" id="ARBA00022801"/>
    </source>
</evidence>
<dbReference type="GO" id="GO:0004359">
    <property type="term" value="F:glutaminase activity"/>
    <property type="evidence" value="ECO:0007669"/>
    <property type="project" value="UniProtKB-EC"/>
</dbReference>
<dbReference type="PROSITE" id="PS01236">
    <property type="entry name" value="PDXT_SNO_1"/>
    <property type="match status" value="1"/>
</dbReference>
<dbReference type="SUPFAM" id="SSF52317">
    <property type="entry name" value="Class I glutamine amidotransferase-like"/>
    <property type="match status" value="1"/>
</dbReference>
<keyword evidence="3 7" id="KW-0663">Pyridoxal phosphate</keyword>
<organism evidence="8 9">
    <name type="scientific">Tepidiforma flava</name>
    <dbReference type="NCBI Taxonomy" id="3004094"/>
    <lineage>
        <taxon>Bacteria</taxon>
        <taxon>Bacillati</taxon>
        <taxon>Chloroflexota</taxon>
        <taxon>Tepidiformia</taxon>
        <taxon>Tepidiformales</taxon>
        <taxon>Tepidiformaceae</taxon>
        <taxon>Tepidiforma</taxon>
    </lineage>
</organism>
<keyword evidence="4 7" id="KW-0315">Glutamine amidotransferase</keyword>
<dbReference type="Proteomes" id="UP001212803">
    <property type="component" value="Chromosome"/>
</dbReference>
<dbReference type="HAMAP" id="MF_01615">
    <property type="entry name" value="PdxT"/>
    <property type="match status" value="1"/>
</dbReference>
<comment type="similarity">
    <text evidence="1 7">Belongs to the glutaminase PdxT/SNO family.</text>
</comment>
<evidence type="ECO:0000256" key="4">
    <source>
        <dbReference type="ARBA" id="ARBA00022962"/>
    </source>
</evidence>
<dbReference type="RefSeq" id="WP_270057921.1">
    <property type="nucleotide sequence ID" value="NZ_CP115149.1"/>
</dbReference>
<comment type="subunit">
    <text evidence="7">In the presence of PdxS, forms a dodecamer of heterodimers. Only shows activity in the heterodimer.</text>
</comment>
<protein>
    <recommendedName>
        <fullName evidence="7">Pyridoxal 5'-phosphate synthase subunit PdxT</fullName>
        <ecNumber evidence="7">4.3.3.6</ecNumber>
    </recommendedName>
    <alternativeName>
        <fullName evidence="7">Pdx2</fullName>
    </alternativeName>
    <alternativeName>
        <fullName evidence="7">Pyridoxal 5'-phosphate synthase glutaminase subunit</fullName>
        <ecNumber evidence="7">3.5.1.2</ecNumber>
    </alternativeName>
</protein>